<keyword evidence="1" id="KW-0812">Transmembrane</keyword>
<evidence type="ECO:0000256" key="1">
    <source>
        <dbReference type="SAM" id="Phobius"/>
    </source>
</evidence>
<evidence type="ECO:0000313" key="3">
    <source>
        <dbReference type="Proteomes" id="UP001303473"/>
    </source>
</evidence>
<feature type="transmembrane region" description="Helical" evidence="1">
    <location>
        <begin position="791"/>
        <end position="811"/>
    </location>
</feature>
<protein>
    <submittedName>
        <fullName evidence="2">Uncharacterized protein</fullName>
    </submittedName>
</protein>
<feature type="transmembrane region" description="Helical" evidence="1">
    <location>
        <begin position="12"/>
        <end position="31"/>
    </location>
</feature>
<proteinExistence type="predicted"/>
<feature type="transmembrane region" description="Helical" evidence="1">
    <location>
        <begin position="709"/>
        <end position="734"/>
    </location>
</feature>
<keyword evidence="1" id="KW-0472">Membrane</keyword>
<feature type="transmembrane region" description="Helical" evidence="1">
    <location>
        <begin position="755"/>
        <end position="779"/>
    </location>
</feature>
<accession>A0AAN6MUL3</accession>
<keyword evidence="3" id="KW-1185">Reference proteome</keyword>
<organism evidence="2 3">
    <name type="scientific">Diplogelasinospora grovesii</name>
    <dbReference type="NCBI Taxonomy" id="303347"/>
    <lineage>
        <taxon>Eukaryota</taxon>
        <taxon>Fungi</taxon>
        <taxon>Dikarya</taxon>
        <taxon>Ascomycota</taxon>
        <taxon>Pezizomycotina</taxon>
        <taxon>Sordariomycetes</taxon>
        <taxon>Sordariomycetidae</taxon>
        <taxon>Sordariales</taxon>
        <taxon>Diplogelasinosporaceae</taxon>
        <taxon>Diplogelasinospora</taxon>
    </lineage>
</organism>
<dbReference type="AlphaFoldDB" id="A0AAN6MUL3"/>
<dbReference type="Proteomes" id="UP001303473">
    <property type="component" value="Unassembled WGS sequence"/>
</dbReference>
<comment type="caution">
    <text evidence="2">The sequence shown here is derived from an EMBL/GenBank/DDBJ whole genome shotgun (WGS) entry which is preliminary data.</text>
</comment>
<sequence>MWASACAFRAGLAGATVFLLMTLAILAVLVGDFRDLFRAAPGELGEGLGWWNGALAGLVTPKTADALARDRQLRRSYLAILDFSADISRSLGAGYDVPQLDKARETLESYRRELDAGGNSRLGKRLFGLGGDKDDSNSTGQSFLDALVKPLTAAISGIGSAVAGDLAGPAMFLAVGIGQGAAQGLNLATPATTKQVAAKVIADNGMQASGLDPVAQNLGLGTSATLLGAVNISSLFGSTTVDLPAVVLAAAEGIGNGTASGLRLSSAAEALEPPKGSDLPSLAGTLGFGVTKTVASSVNLSALSPNGLNISSLTGSTPLSVIALSLAQGIGNGTATGLKLASTPITPPSGSSAADALGAFGFGLTESITRNIDLKAINMLVKLLPSAAPGLGKGLGEGVSVGLGLQPESAVAIQTTSNGSIDVSGVVESFAMGLSSRLLANGSLTKLLSSTGSKSASDGGLSLPGTGSIQIGKVAQGFAIGLVQGAGDAIDSMGGVGALLNGTAIIPTGGLPNTTLAFNDTVNGTATGFGQGLGGQGALVVQQLISKLNAGAPTSTSISGAAASTLAVSERGISIRNGGSSPIALARRQITASSGSSGLNLSIVINADTVSAVAQKGVDALTCQGLGGLLSVLEGLTNSGVIPTNLPADSGGNATNFLREAIPTGLIHVENEGNVYELDGRQVVDALGGGQVTSAANGVFINGNTVVKFLIFLAIHILVATVAFLNVVPLALGLESSRNILIRLRLSHVVPNIPRWNTVLWLYVFTPLLPIALVFGILAMGTAGHFRTAHGVLGILTTILATAAVALHCLVKLRRAEDGLIIARPFKFLDPRTIRTIVNQVLLMMSVATAFTGFADLSVISLCVTQLISFETTVVLGFSLSGAPMLGSAVSGLDIFLALRECRRLRSSGSQNSGKAGQGFS</sequence>
<feature type="transmembrane region" description="Helical" evidence="1">
    <location>
        <begin position="874"/>
        <end position="899"/>
    </location>
</feature>
<evidence type="ECO:0000313" key="2">
    <source>
        <dbReference type="EMBL" id="KAK3933757.1"/>
    </source>
</evidence>
<dbReference type="EMBL" id="MU854077">
    <property type="protein sequence ID" value="KAK3933757.1"/>
    <property type="molecule type" value="Genomic_DNA"/>
</dbReference>
<feature type="transmembrane region" description="Helical" evidence="1">
    <location>
        <begin position="841"/>
        <end position="868"/>
    </location>
</feature>
<gene>
    <name evidence="2" type="ORF">QBC46DRAFT_431479</name>
</gene>
<reference evidence="3" key="1">
    <citation type="journal article" date="2023" name="Mol. Phylogenet. Evol.">
        <title>Genome-scale phylogeny and comparative genomics of the fungal order Sordariales.</title>
        <authorList>
            <person name="Hensen N."/>
            <person name="Bonometti L."/>
            <person name="Westerberg I."/>
            <person name="Brannstrom I.O."/>
            <person name="Guillou S."/>
            <person name="Cros-Aarteil S."/>
            <person name="Calhoun S."/>
            <person name="Haridas S."/>
            <person name="Kuo A."/>
            <person name="Mondo S."/>
            <person name="Pangilinan J."/>
            <person name="Riley R."/>
            <person name="LaButti K."/>
            <person name="Andreopoulos B."/>
            <person name="Lipzen A."/>
            <person name="Chen C."/>
            <person name="Yan M."/>
            <person name="Daum C."/>
            <person name="Ng V."/>
            <person name="Clum A."/>
            <person name="Steindorff A."/>
            <person name="Ohm R.A."/>
            <person name="Martin F."/>
            <person name="Silar P."/>
            <person name="Natvig D.O."/>
            <person name="Lalanne C."/>
            <person name="Gautier V."/>
            <person name="Ament-Velasquez S.L."/>
            <person name="Kruys A."/>
            <person name="Hutchinson M.I."/>
            <person name="Powell A.J."/>
            <person name="Barry K."/>
            <person name="Miller A.N."/>
            <person name="Grigoriev I.V."/>
            <person name="Debuchy R."/>
            <person name="Gladieux P."/>
            <person name="Hiltunen Thoren M."/>
            <person name="Johannesson H."/>
        </authorList>
    </citation>
    <scope>NUCLEOTIDE SEQUENCE [LARGE SCALE GENOMIC DNA]</scope>
    <source>
        <strain evidence="3">CBS 340.73</strain>
    </source>
</reference>
<keyword evidence="1" id="KW-1133">Transmembrane helix</keyword>
<name>A0AAN6MUL3_9PEZI</name>